<evidence type="ECO:0000256" key="7">
    <source>
        <dbReference type="SAM" id="SignalP"/>
    </source>
</evidence>
<feature type="signal peptide" evidence="7">
    <location>
        <begin position="1"/>
        <end position="24"/>
    </location>
</feature>
<feature type="binding site" evidence="6">
    <location>
        <position position="192"/>
    </location>
    <ligand>
        <name>molybdate</name>
        <dbReference type="ChEBI" id="CHEBI:36264"/>
    </ligand>
</feature>
<gene>
    <name evidence="8" type="ORF">SAMN05421759_102424</name>
</gene>
<dbReference type="GO" id="GO:0030973">
    <property type="term" value="F:molybdate ion binding"/>
    <property type="evidence" value="ECO:0007669"/>
    <property type="project" value="TreeGrafter"/>
</dbReference>
<evidence type="ECO:0000256" key="2">
    <source>
        <dbReference type="ARBA" id="ARBA00022505"/>
    </source>
</evidence>
<keyword evidence="4 7" id="KW-0732">Signal</keyword>
<evidence type="ECO:0000256" key="6">
    <source>
        <dbReference type="PIRSR" id="PIRSR004846-1"/>
    </source>
</evidence>
<dbReference type="SUPFAM" id="SSF53850">
    <property type="entry name" value="Periplasmic binding protein-like II"/>
    <property type="match status" value="1"/>
</dbReference>
<dbReference type="NCBIfam" id="TIGR01256">
    <property type="entry name" value="modA"/>
    <property type="match status" value="1"/>
</dbReference>
<dbReference type="InterPro" id="IPR050682">
    <property type="entry name" value="ModA/WtpA"/>
</dbReference>
<reference evidence="9" key="1">
    <citation type="submission" date="2017-01" db="EMBL/GenBank/DDBJ databases">
        <authorList>
            <person name="Varghese N."/>
            <person name="Submissions S."/>
        </authorList>
    </citation>
    <scope>NUCLEOTIDE SEQUENCE [LARGE SCALE GENOMIC DNA]</scope>
    <source>
        <strain evidence="9">DSM 29430</strain>
    </source>
</reference>
<proteinExistence type="inferred from homology"/>
<keyword evidence="9" id="KW-1185">Reference proteome</keyword>
<feature type="chain" id="PRO_5012478683" evidence="7">
    <location>
        <begin position="25"/>
        <end position="258"/>
    </location>
</feature>
<dbReference type="GO" id="GO:0030288">
    <property type="term" value="C:outer membrane-bounded periplasmic space"/>
    <property type="evidence" value="ECO:0007669"/>
    <property type="project" value="TreeGrafter"/>
</dbReference>
<dbReference type="Gene3D" id="3.40.190.10">
    <property type="entry name" value="Periplasmic binding protein-like II"/>
    <property type="match status" value="2"/>
</dbReference>
<comment type="subunit">
    <text evidence="5">The complex is composed of two ATP-binding proteins (ModC), two transmembrane proteins (ModB) and a solute-binding protein (ModA).</text>
</comment>
<organism evidence="8 9">
    <name type="scientific">Roseivivax lentus</name>
    <dbReference type="NCBI Taxonomy" id="633194"/>
    <lineage>
        <taxon>Bacteria</taxon>
        <taxon>Pseudomonadati</taxon>
        <taxon>Pseudomonadota</taxon>
        <taxon>Alphaproteobacteria</taxon>
        <taxon>Rhodobacterales</taxon>
        <taxon>Roseobacteraceae</taxon>
        <taxon>Roseivivax</taxon>
    </lineage>
</organism>
<sequence>MRLIVIVFLLSLAGLSGTARSACAAEITVFAAASTRGALEEAAAAFEAAQGHALRIAPAGSSLLARQIDRGAPADLFLSANPDWMDWLAARGHVRTETRVTLLGNRLVLIAPRQAGAASVTLKADALLEALGPEGRIAMALSDAVPAGLYTRAAFETLGLWEALAPRRVEADNVRAALALVALGEAPLGVVYASDAAAEPRVRVVAEIPDTAHPPIRYPAAILRDAPAPEAAAAFLDWLQGPEARAIFDAHGFAAPQG</sequence>
<dbReference type="Proteomes" id="UP000186684">
    <property type="component" value="Unassembled WGS sequence"/>
</dbReference>
<evidence type="ECO:0000256" key="4">
    <source>
        <dbReference type="ARBA" id="ARBA00022729"/>
    </source>
</evidence>
<dbReference type="EMBL" id="FTOQ01000002">
    <property type="protein sequence ID" value="SIS69456.1"/>
    <property type="molecule type" value="Genomic_DNA"/>
</dbReference>
<feature type="binding site" evidence="6">
    <location>
        <position position="34"/>
    </location>
    <ligand>
        <name>molybdate</name>
        <dbReference type="ChEBI" id="CHEBI:36264"/>
    </ligand>
</feature>
<evidence type="ECO:0000313" key="8">
    <source>
        <dbReference type="EMBL" id="SIS69456.1"/>
    </source>
</evidence>
<evidence type="ECO:0000256" key="5">
    <source>
        <dbReference type="ARBA" id="ARBA00062515"/>
    </source>
</evidence>
<evidence type="ECO:0000313" key="9">
    <source>
        <dbReference type="Proteomes" id="UP000186684"/>
    </source>
</evidence>
<dbReference type="STRING" id="633194.SAMN05421759_102424"/>
<dbReference type="GO" id="GO:1901359">
    <property type="term" value="F:tungstate binding"/>
    <property type="evidence" value="ECO:0007669"/>
    <property type="project" value="UniProtKB-ARBA"/>
</dbReference>
<feature type="binding site" evidence="6">
    <location>
        <position position="61"/>
    </location>
    <ligand>
        <name>molybdate</name>
        <dbReference type="ChEBI" id="CHEBI:36264"/>
    </ligand>
</feature>
<dbReference type="RefSeq" id="WP_076445869.1">
    <property type="nucleotide sequence ID" value="NZ_FTOQ01000002.1"/>
</dbReference>
<evidence type="ECO:0000256" key="3">
    <source>
        <dbReference type="ARBA" id="ARBA00022723"/>
    </source>
</evidence>
<accession>A0A1N7L6P1</accession>
<dbReference type="OrthoDB" id="9785015at2"/>
<evidence type="ECO:0000256" key="1">
    <source>
        <dbReference type="ARBA" id="ARBA00009175"/>
    </source>
</evidence>
<dbReference type="FunFam" id="3.40.190.10:FF:000035">
    <property type="entry name" value="Molybdate ABC transporter substrate-binding protein"/>
    <property type="match status" value="1"/>
</dbReference>
<dbReference type="PIRSF" id="PIRSF004846">
    <property type="entry name" value="ModA"/>
    <property type="match status" value="1"/>
</dbReference>
<protein>
    <submittedName>
        <fullName evidence="8">Molybdate transport system substrate-binding protein</fullName>
    </submittedName>
</protein>
<keyword evidence="2 6" id="KW-0500">Molybdenum</keyword>
<dbReference type="GO" id="GO:0015689">
    <property type="term" value="P:molybdate ion transport"/>
    <property type="evidence" value="ECO:0007669"/>
    <property type="project" value="InterPro"/>
</dbReference>
<dbReference type="PANTHER" id="PTHR30632">
    <property type="entry name" value="MOLYBDATE-BINDING PERIPLASMIC PROTEIN"/>
    <property type="match status" value="1"/>
</dbReference>
<dbReference type="AlphaFoldDB" id="A0A1N7L6P1"/>
<dbReference type="InterPro" id="IPR005950">
    <property type="entry name" value="ModA"/>
</dbReference>
<dbReference type="Pfam" id="PF13531">
    <property type="entry name" value="SBP_bac_11"/>
    <property type="match status" value="1"/>
</dbReference>
<comment type="similarity">
    <text evidence="1">Belongs to the bacterial solute-binding protein ModA family.</text>
</comment>
<feature type="binding site" evidence="6">
    <location>
        <position position="174"/>
    </location>
    <ligand>
        <name>molybdate</name>
        <dbReference type="ChEBI" id="CHEBI:36264"/>
    </ligand>
</feature>
<dbReference type="PANTHER" id="PTHR30632:SF17">
    <property type="entry name" value="MOLYBDATE-BINDING PROTEIN MODA"/>
    <property type="match status" value="1"/>
</dbReference>
<dbReference type="GO" id="GO:0046872">
    <property type="term" value="F:metal ion binding"/>
    <property type="evidence" value="ECO:0007669"/>
    <property type="project" value="UniProtKB-KW"/>
</dbReference>
<feature type="binding site" evidence="6">
    <location>
        <position position="147"/>
    </location>
    <ligand>
        <name>molybdate</name>
        <dbReference type="ChEBI" id="CHEBI:36264"/>
    </ligand>
</feature>
<keyword evidence="3 6" id="KW-0479">Metal-binding</keyword>
<name>A0A1N7L6P1_9RHOB</name>